<dbReference type="Proteomes" id="UP000010729">
    <property type="component" value="Unassembled WGS sequence"/>
</dbReference>
<dbReference type="GO" id="GO:0016410">
    <property type="term" value="F:N-acyltransferase activity"/>
    <property type="evidence" value="ECO:0007669"/>
    <property type="project" value="TreeGrafter"/>
</dbReference>
<dbReference type="OrthoDB" id="5177616at2"/>
<keyword evidence="6" id="KW-0687">Ribonucleoprotein</keyword>
<keyword evidence="6" id="KW-0808">Transferase</keyword>
<accession>N1V7P1</accession>
<evidence type="ECO:0000256" key="2">
    <source>
        <dbReference type="ARBA" id="ARBA00005102"/>
    </source>
</evidence>
<dbReference type="InterPro" id="IPR016181">
    <property type="entry name" value="Acyl_CoA_acyltransferase"/>
</dbReference>
<comment type="caution">
    <text evidence="6">The sequence shown here is derived from an EMBL/GenBank/DDBJ whole genome shotgun (WGS) entry which is preliminary data.</text>
</comment>
<dbReference type="InterPro" id="IPR019432">
    <property type="entry name" value="Acyltransferase_MbtK/IucB-like"/>
</dbReference>
<dbReference type="GO" id="GO:0019290">
    <property type="term" value="P:siderophore biosynthetic process"/>
    <property type="evidence" value="ECO:0007669"/>
    <property type="project" value="InterPro"/>
</dbReference>
<dbReference type="PANTHER" id="PTHR31438">
    <property type="entry name" value="LYSINE N-ACYLTRANSFERASE C17G9.06C-RELATED"/>
    <property type="match status" value="1"/>
</dbReference>
<evidence type="ECO:0000313" key="7">
    <source>
        <dbReference type="Proteomes" id="UP000010729"/>
    </source>
</evidence>
<dbReference type="GO" id="GO:0005840">
    <property type="term" value="C:ribosome"/>
    <property type="evidence" value="ECO:0007669"/>
    <property type="project" value="UniProtKB-KW"/>
</dbReference>
<name>N1V7P1_9MICC</name>
<keyword evidence="6" id="KW-0689">Ribosomal protein</keyword>
<comment type="pathway">
    <text evidence="2">Siderophore biosynthesis; mycobactin biosynthesis.</text>
</comment>
<dbReference type="Pfam" id="PF13523">
    <property type="entry name" value="Acetyltransf_8"/>
    <property type="match status" value="1"/>
</dbReference>
<dbReference type="SUPFAM" id="SSF55729">
    <property type="entry name" value="Acyl-CoA N-acyltransferases (Nat)"/>
    <property type="match status" value="1"/>
</dbReference>
<protein>
    <recommendedName>
        <fullName evidence="3">Lysine N-acyltransferase MbtK</fullName>
    </recommendedName>
    <alternativeName>
        <fullName evidence="4">Mycobactin synthase protein K</fullName>
    </alternativeName>
</protein>
<feature type="domain" description="Acyltransferase MbtK/IucB-like conserved" evidence="5">
    <location>
        <begin position="6"/>
        <end position="53"/>
    </location>
</feature>
<keyword evidence="7" id="KW-1185">Reference proteome</keyword>
<evidence type="ECO:0000256" key="4">
    <source>
        <dbReference type="ARBA" id="ARBA00031122"/>
    </source>
</evidence>
<evidence type="ECO:0000313" key="6">
    <source>
        <dbReference type="EMBL" id="EMY34253.1"/>
    </source>
</evidence>
<reference evidence="6 7" key="1">
    <citation type="journal article" date="2013" name="Genome Announc.">
        <title>Draft Genome Sequence of Arthrobacter crystallopoietes Strain BAB-32, Revealing Genes for Bioremediation.</title>
        <authorList>
            <person name="Joshi M.N."/>
            <person name="Pandit A.S."/>
            <person name="Sharma A."/>
            <person name="Pandya R.V."/>
            <person name="Desai S.M."/>
            <person name="Saxena A.K."/>
            <person name="Bagatharia S.B."/>
        </authorList>
    </citation>
    <scope>NUCLEOTIDE SEQUENCE [LARGE SCALE GENOMIC DNA]</scope>
    <source>
        <strain evidence="6 7">BAB-32</strain>
    </source>
</reference>
<dbReference type="UniPathway" id="UPA00011"/>
<dbReference type="Gene3D" id="3.40.630.30">
    <property type="match status" value="1"/>
</dbReference>
<dbReference type="SMART" id="SM01006">
    <property type="entry name" value="AlcB"/>
    <property type="match status" value="1"/>
</dbReference>
<proteinExistence type="predicted"/>
<gene>
    <name evidence="6" type="ORF">D477_010436</name>
</gene>
<evidence type="ECO:0000259" key="5">
    <source>
        <dbReference type="SMART" id="SM01006"/>
    </source>
</evidence>
<evidence type="ECO:0000256" key="1">
    <source>
        <dbReference type="ARBA" id="ARBA00003818"/>
    </source>
</evidence>
<dbReference type="RefSeq" id="WP_005268924.1">
    <property type="nucleotide sequence ID" value="NZ_ANPE02000123.1"/>
</dbReference>
<comment type="function">
    <text evidence="1">Acyltransferase required for the direct transfer of medium- to long-chain fatty acyl moieties from a carrier protein (MbtL) on to the epsilon-amino group of lysine residue in the mycobactin core.</text>
</comment>
<evidence type="ECO:0000256" key="3">
    <source>
        <dbReference type="ARBA" id="ARBA00020586"/>
    </source>
</evidence>
<dbReference type="EMBL" id="ANPE02000123">
    <property type="protein sequence ID" value="EMY34253.1"/>
    <property type="molecule type" value="Genomic_DNA"/>
</dbReference>
<dbReference type="AlphaFoldDB" id="N1V7P1"/>
<sequence>MTFTFTPADPQAHAALLHGWVTREYARFWGMLGATEEQVRAELAGIAAHPHHEAWMGYDGGVPAFLMERYLPGHSPLAGRYPVRQGDVGMHLLVGPPDVPRAGFTADVFDSVMRFLFRAPGVRRVVVEPDIRNSKILALNERFGFRRAQLIKLPDKQAWLSFCTREDFARATEGVPA</sequence>
<organism evidence="6 7">
    <name type="scientific">Arthrobacter crystallopoietes BAB-32</name>
    <dbReference type="NCBI Taxonomy" id="1246476"/>
    <lineage>
        <taxon>Bacteria</taxon>
        <taxon>Bacillati</taxon>
        <taxon>Actinomycetota</taxon>
        <taxon>Actinomycetes</taxon>
        <taxon>Micrococcales</taxon>
        <taxon>Micrococcaceae</taxon>
        <taxon>Crystallibacter</taxon>
    </lineage>
</organism>
<dbReference type="PANTHER" id="PTHR31438:SF1">
    <property type="entry name" value="LYSINE N-ACYLTRANSFERASE C17G9.06C-RELATED"/>
    <property type="match status" value="1"/>
</dbReference>